<proteinExistence type="predicted"/>
<keyword evidence="1" id="KW-0812">Transmembrane</keyword>
<keyword evidence="1" id="KW-0472">Membrane</keyword>
<feature type="transmembrane region" description="Helical" evidence="1">
    <location>
        <begin position="300"/>
        <end position="323"/>
    </location>
</feature>
<dbReference type="Pfam" id="PF13306">
    <property type="entry name" value="LRR_5"/>
    <property type="match status" value="1"/>
</dbReference>
<accession>A0A940DIG4</accession>
<evidence type="ECO:0000256" key="1">
    <source>
        <dbReference type="SAM" id="Phobius"/>
    </source>
</evidence>
<dbReference type="Proteomes" id="UP000712007">
    <property type="component" value="Unassembled WGS sequence"/>
</dbReference>
<gene>
    <name evidence="2" type="ORF">IAC51_02530</name>
</gene>
<dbReference type="SUPFAM" id="SSF52058">
    <property type="entry name" value="L domain-like"/>
    <property type="match status" value="1"/>
</dbReference>
<reference evidence="2" key="2">
    <citation type="journal article" date="2021" name="PeerJ">
        <title>Extensive microbial diversity within the chicken gut microbiome revealed by metagenomics and culture.</title>
        <authorList>
            <person name="Gilroy R."/>
            <person name="Ravi A."/>
            <person name="Getino M."/>
            <person name="Pursley I."/>
            <person name="Horton D.L."/>
            <person name="Alikhan N.F."/>
            <person name="Baker D."/>
            <person name="Gharbi K."/>
            <person name="Hall N."/>
            <person name="Watson M."/>
            <person name="Adriaenssens E.M."/>
            <person name="Foster-Nyarko E."/>
            <person name="Jarju S."/>
            <person name="Secka A."/>
            <person name="Antonio M."/>
            <person name="Oren A."/>
            <person name="Chaudhuri R.R."/>
            <person name="La Ragione R."/>
            <person name="Hildebrand F."/>
            <person name="Pallen M.J."/>
        </authorList>
    </citation>
    <scope>NUCLEOTIDE SEQUENCE</scope>
    <source>
        <strain evidence="2">3924</strain>
    </source>
</reference>
<dbReference type="PANTHER" id="PTHR45661">
    <property type="entry name" value="SURFACE ANTIGEN"/>
    <property type="match status" value="1"/>
</dbReference>
<sequence length="368" mass="42326">MKRIFAFLSLLFFFTEIILAEHYFKVYHNGTAFRCYSEDFKTATILGIDYNNSTNTYHIEIPSYIEGYDVTKIGDKAFSGTGIWSVKFKSDYITHIGSSAFAGCRNLNEIHLPSSLLVIGDHAFSNCRSLTSISLPEGITSIDDYTFSYCDKLTDIDLPESLVLIGRGAFEWCKSLNSITIPENVSAIGRDAFKCCYSLEEIYCKATTPPAIAYKIGEKDGYEYLDKGSFDYYYVNDYYRIEQFDYSRLKPTTLYIPCKLTSYLKYRFTEGWGKRIYIKSDELPNAEVGLFFRDIEIKKFFLTEFSVVGTLFLSVVFGFLLATPLKWIFELDTDTFIGIWGAVVMLAFFFYITYHRALFILPIILTFI</sequence>
<keyword evidence="1" id="KW-1133">Transmembrane helix</keyword>
<dbReference type="AlphaFoldDB" id="A0A940DIG4"/>
<reference evidence="2" key="1">
    <citation type="submission" date="2020-10" db="EMBL/GenBank/DDBJ databases">
        <authorList>
            <person name="Gilroy R."/>
        </authorList>
    </citation>
    <scope>NUCLEOTIDE SEQUENCE</scope>
    <source>
        <strain evidence="2">3924</strain>
    </source>
</reference>
<dbReference type="Gene3D" id="3.80.10.10">
    <property type="entry name" value="Ribonuclease Inhibitor"/>
    <property type="match status" value="1"/>
</dbReference>
<dbReference type="EMBL" id="JADIMV010000045">
    <property type="protein sequence ID" value="MBO8439505.1"/>
    <property type="molecule type" value="Genomic_DNA"/>
</dbReference>
<organism evidence="2 3">
    <name type="scientific">Candidatus Aphodosoma intestinipullorum</name>
    <dbReference type="NCBI Taxonomy" id="2840674"/>
    <lineage>
        <taxon>Bacteria</taxon>
        <taxon>Pseudomonadati</taxon>
        <taxon>Bacteroidota</taxon>
        <taxon>Bacteroidia</taxon>
        <taxon>Bacteroidales</taxon>
        <taxon>Candidatus Aphodosoma</taxon>
    </lineage>
</organism>
<comment type="caution">
    <text evidence="2">The sequence shown here is derived from an EMBL/GenBank/DDBJ whole genome shotgun (WGS) entry which is preliminary data.</text>
</comment>
<dbReference type="PANTHER" id="PTHR45661:SF3">
    <property type="entry name" value="IG-LIKE DOMAIN-CONTAINING PROTEIN"/>
    <property type="match status" value="1"/>
</dbReference>
<evidence type="ECO:0000313" key="2">
    <source>
        <dbReference type="EMBL" id="MBO8439505.1"/>
    </source>
</evidence>
<feature type="transmembrane region" description="Helical" evidence="1">
    <location>
        <begin position="335"/>
        <end position="354"/>
    </location>
</feature>
<dbReference type="InterPro" id="IPR032675">
    <property type="entry name" value="LRR_dom_sf"/>
</dbReference>
<dbReference type="InterPro" id="IPR053139">
    <property type="entry name" value="Surface_bspA-like"/>
</dbReference>
<dbReference type="InterPro" id="IPR026906">
    <property type="entry name" value="LRR_5"/>
</dbReference>
<evidence type="ECO:0000313" key="3">
    <source>
        <dbReference type="Proteomes" id="UP000712007"/>
    </source>
</evidence>
<name>A0A940DIG4_9BACT</name>
<protein>
    <submittedName>
        <fullName evidence="2">Leucine-rich repeat domain-containing protein</fullName>
    </submittedName>
</protein>